<evidence type="ECO:0000313" key="1">
    <source>
        <dbReference type="EMBL" id="CAD9040782.1"/>
    </source>
</evidence>
<dbReference type="AlphaFoldDB" id="A0A7S1NUA7"/>
<gene>
    <name evidence="1" type="ORF">EGYM00392_LOCUS51951</name>
</gene>
<reference evidence="1" key="1">
    <citation type="submission" date="2021-01" db="EMBL/GenBank/DDBJ databases">
        <authorList>
            <person name="Corre E."/>
            <person name="Pelletier E."/>
            <person name="Niang G."/>
            <person name="Scheremetjew M."/>
            <person name="Finn R."/>
            <person name="Kale V."/>
            <person name="Holt S."/>
            <person name="Cochrane G."/>
            <person name="Meng A."/>
            <person name="Brown T."/>
            <person name="Cohen L."/>
        </authorList>
    </citation>
    <scope>NUCLEOTIDE SEQUENCE</scope>
    <source>
        <strain evidence="1">NIES-381</strain>
    </source>
</reference>
<sequence>MQKPPLLIGKIEVGNRDTETQRIGTQRMGKEGKEQHNHSPRLPILPTQLFRHYTSTKHIHTSFGVSRAVSGPENIMMVKGKHHNNYAGWNGGGVGSHLKTFNGRVFSWVCGFEMGSNGLRYIFLMP</sequence>
<accession>A0A7S1NUA7</accession>
<protein>
    <submittedName>
        <fullName evidence="1">Uncharacterized protein</fullName>
    </submittedName>
</protein>
<name>A0A7S1NUA7_9EUGL</name>
<proteinExistence type="predicted"/>
<organism evidence="1">
    <name type="scientific">Eutreptiella gymnastica</name>
    <dbReference type="NCBI Taxonomy" id="73025"/>
    <lineage>
        <taxon>Eukaryota</taxon>
        <taxon>Discoba</taxon>
        <taxon>Euglenozoa</taxon>
        <taxon>Euglenida</taxon>
        <taxon>Spirocuta</taxon>
        <taxon>Euglenophyceae</taxon>
        <taxon>Eutreptiales</taxon>
        <taxon>Eutreptiaceae</taxon>
        <taxon>Eutreptiella</taxon>
    </lineage>
</organism>
<dbReference type="EMBL" id="HBGA01141712">
    <property type="protein sequence ID" value="CAD9040782.1"/>
    <property type="molecule type" value="Transcribed_RNA"/>
</dbReference>